<organism evidence="2 3">
    <name type="scientific">Fimbriiglobus ruber</name>
    <dbReference type="NCBI Taxonomy" id="1908690"/>
    <lineage>
        <taxon>Bacteria</taxon>
        <taxon>Pseudomonadati</taxon>
        <taxon>Planctomycetota</taxon>
        <taxon>Planctomycetia</taxon>
        <taxon>Gemmatales</taxon>
        <taxon>Gemmataceae</taxon>
        <taxon>Fimbriiglobus</taxon>
    </lineage>
</organism>
<evidence type="ECO:0000313" key="3">
    <source>
        <dbReference type="Proteomes" id="UP000214646"/>
    </source>
</evidence>
<dbReference type="InterPro" id="IPR015943">
    <property type="entry name" value="WD40/YVTN_repeat-like_dom_sf"/>
</dbReference>
<gene>
    <name evidence="2" type="ORF">FRUB_05847</name>
</gene>
<dbReference type="AlphaFoldDB" id="A0A225DUY2"/>
<dbReference type="Proteomes" id="UP000214646">
    <property type="component" value="Unassembled WGS sequence"/>
</dbReference>
<keyword evidence="3" id="KW-1185">Reference proteome</keyword>
<proteinExistence type="predicted"/>
<evidence type="ECO:0000313" key="2">
    <source>
        <dbReference type="EMBL" id="OWK39957.1"/>
    </source>
</evidence>
<dbReference type="SUPFAM" id="SSF50998">
    <property type="entry name" value="Quinoprotein alcohol dehydrogenase-like"/>
    <property type="match status" value="1"/>
</dbReference>
<dbReference type="InterPro" id="IPR001680">
    <property type="entry name" value="WD40_rpt"/>
</dbReference>
<evidence type="ECO:0000256" key="1">
    <source>
        <dbReference type="PROSITE-ProRule" id="PRU00221"/>
    </source>
</evidence>
<dbReference type="InterPro" id="IPR011047">
    <property type="entry name" value="Quinoprotein_ADH-like_sf"/>
</dbReference>
<feature type="repeat" description="WD" evidence="1">
    <location>
        <begin position="32"/>
        <end position="54"/>
    </location>
</feature>
<dbReference type="Pfam" id="PF00400">
    <property type="entry name" value="WD40"/>
    <property type="match status" value="1"/>
</dbReference>
<keyword evidence="1" id="KW-0853">WD repeat</keyword>
<protein>
    <submittedName>
        <fullName evidence="2">Uncharacterized protein</fullName>
    </submittedName>
</protein>
<name>A0A225DUY2_9BACT</name>
<dbReference type="EMBL" id="NIDE01000009">
    <property type="protein sequence ID" value="OWK39957.1"/>
    <property type="molecule type" value="Genomic_DNA"/>
</dbReference>
<reference evidence="3" key="1">
    <citation type="submission" date="2017-06" db="EMBL/GenBank/DDBJ databases">
        <title>Genome analysis of Fimbriiglobus ruber SP5, the first member of the order Planctomycetales with confirmed chitinolytic capability.</title>
        <authorList>
            <person name="Ravin N.V."/>
            <person name="Rakitin A.L."/>
            <person name="Ivanova A.A."/>
            <person name="Beletsky A.V."/>
            <person name="Kulichevskaya I.S."/>
            <person name="Mardanov A.V."/>
            <person name="Dedysh S.N."/>
        </authorList>
    </citation>
    <scope>NUCLEOTIDE SEQUENCE [LARGE SCALE GENOMIC DNA]</scope>
    <source>
        <strain evidence="3">SP5</strain>
    </source>
</reference>
<sequence length="64" mass="6912">MSLHDAADGSPIMRLPGLVGNLGEDPASDARVAFSPDGQWMLSTNWDGTMNLWDARRVDPADGR</sequence>
<dbReference type="Gene3D" id="2.130.10.10">
    <property type="entry name" value="YVTN repeat-like/Quinoprotein amine dehydrogenase"/>
    <property type="match status" value="1"/>
</dbReference>
<dbReference type="PROSITE" id="PS50082">
    <property type="entry name" value="WD_REPEATS_2"/>
    <property type="match status" value="1"/>
</dbReference>
<accession>A0A225DUY2</accession>
<comment type="caution">
    <text evidence="2">The sequence shown here is derived from an EMBL/GenBank/DDBJ whole genome shotgun (WGS) entry which is preliminary data.</text>
</comment>